<accession>A0A086BNR4</accession>
<dbReference type="EMBL" id="ATLK01000002">
    <property type="protein sequence ID" value="KFF30578.1"/>
    <property type="molecule type" value="Genomic_DNA"/>
</dbReference>
<reference evidence="1 2" key="1">
    <citation type="journal article" date="2014" name="Appl. Environ. Microbiol.">
        <title>Genomic encyclopedia of type strains of the genus Bifidobacterium.</title>
        <authorList>
            <person name="Milani C."/>
            <person name="Lugli G.A."/>
            <person name="Duranti S."/>
            <person name="Turroni F."/>
            <person name="Bottacini F."/>
            <person name="Mangifesta M."/>
            <person name="Sanchez B."/>
            <person name="Viappiani A."/>
            <person name="Mancabelli L."/>
            <person name="Taminiau B."/>
            <person name="Delcenserie V."/>
            <person name="Barrangou R."/>
            <person name="Margolles A."/>
            <person name="van Sinderen D."/>
            <person name="Ventura M."/>
        </authorList>
    </citation>
    <scope>NUCLEOTIDE SEQUENCE [LARGE SCALE GENOMIC DNA]</scope>
    <source>
        <strain evidence="1 2">DSM 19703</strain>
    </source>
</reference>
<dbReference type="Proteomes" id="UP000028730">
    <property type="component" value="Unassembled WGS sequence"/>
</dbReference>
<evidence type="ECO:0000313" key="2">
    <source>
        <dbReference type="Proteomes" id="UP000028730"/>
    </source>
</evidence>
<keyword evidence="2" id="KW-1185">Reference proteome</keyword>
<sequence>MMDSRILFSCASVRSGTGVESSFTSGCSEALPQPVKETIVNRTPRTDIATSTRRRSDRDMASAFNLHIIPLSISFPILASAYGVHCLDDRVDVLLIDGRLTRCTLSTFDIFVFLRIVHTRGHIVAIHYIRPIRLFCLFDRLSGITLQSSVASVVRNLSAARGRVRIKDATFSIHLPLGVRLNGSTAIGILFGSIVSFVVLPCHPLLSVGLVGSCPNAATQGIVFPTL</sequence>
<dbReference type="STRING" id="1341695.BBOMB_1439"/>
<name>A0A086BNR4_9BIFI</name>
<evidence type="ECO:0000313" key="1">
    <source>
        <dbReference type="EMBL" id="KFF30578.1"/>
    </source>
</evidence>
<organism evidence="1 2">
    <name type="scientific">Bifidobacterium bombi DSM 19703</name>
    <dbReference type="NCBI Taxonomy" id="1341695"/>
    <lineage>
        <taxon>Bacteria</taxon>
        <taxon>Bacillati</taxon>
        <taxon>Actinomycetota</taxon>
        <taxon>Actinomycetes</taxon>
        <taxon>Bifidobacteriales</taxon>
        <taxon>Bifidobacteriaceae</taxon>
        <taxon>Bifidobacterium</taxon>
    </lineage>
</organism>
<proteinExistence type="predicted"/>
<comment type="caution">
    <text evidence="1">The sequence shown here is derived from an EMBL/GenBank/DDBJ whole genome shotgun (WGS) entry which is preliminary data.</text>
</comment>
<dbReference type="AlphaFoldDB" id="A0A086BNR4"/>
<gene>
    <name evidence="1" type="ORF">BBOMB_1439</name>
</gene>
<protein>
    <submittedName>
        <fullName evidence="1">Uncharacterized protein</fullName>
    </submittedName>
</protein>